<dbReference type="Pfam" id="PF12893">
    <property type="entry name" value="Lumazine_bd_2"/>
    <property type="match status" value="1"/>
</dbReference>
<gene>
    <name evidence="2" type="ORF">OQZ29_07600</name>
</gene>
<dbReference type="Proteomes" id="UP001142592">
    <property type="component" value="Unassembled WGS sequence"/>
</dbReference>
<name>A0A9X3DBN7_9SPHI</name>
<comment type="caution">
    <text evidence="2">The sequence shown here is derived from an EMBL/GenBank/DDBJ whole genome shotgun (WGS) entry which is preliminary data.</text>
</comment>
<dbReference type="RefSeq" id="WP_010602942.1">
    <property type="nucleotide sequence ID" value="NZ_JAPJUH010000002.1"/>
</dbReference>
<accession>A0A9X3DBN7</accession>
<protein>
    <submittedName>
        <fullName evidence="2">Nuclear transport factor 2 family protein</fullName>
    </submittedName>
</protein>
<dbReference type="SUPFAM" id="SSF54427">
    <property type="entry name" value="NTF2-like"/>
    <property type="match status" value="1"/>
</dbReference>
<organism evidence="2 3">
    <name type="scientific">Pedobacter agri</name>
    <dbReference type="NCBI Taxonomy" id="454586"/>
    <lineage>
        <taxon>Bacteria</taxon>
        <taxon>Pseudomonadati</taxon>
        <taxon>Bacteroidota</taxon>
        <taxon>Sphingobacteriia</taxon>
        <taxon>Sphingobacteriales</taxon>
        <taxon>Sphingobacteriaceae</taxon>
        <taxon>Pedobacter</taxon>
    </lineage>
</organism>
<sequence>MKNWTILAFFLIFLSTKLLAQHEEEAIKTVVTHLFTGMKTGDSTLSRSAFAKSCIMQTIVNKNEKLSVRTEQLDDFIKFIGSPHKEKFDERIVFSKILIDGPLATVWTDYKFYIDEKFSHCGVNSFQLAKLDNRWQIVYLIDTRRKDNCSSMIP</sequence>
<dbReference type="Gene3D" id="3.10.450.50">
    <property type="match status" value="1"/>
</dbReference>
<feature type="chain" id="PRO_5040777110" evidence="1">
    <location>
        <begin position="21"/>
        <end position="154"/>
    </location>
</feature>
<evidence type="ECO:0000313" key="3">
    <source>
        <dbReference type="Proteomes" id="UP001142592"/>
    </source>
</evidence>
<feature type="signal peptide" evidence="1">
    <location>
        <begin position="1"/>
        <end position="20"/>
    </location>
</feature>
<dbReference type="AlphaFoldDB" id="A0A9X3DBN7"/>
<evidence type="ECO:0000256" key="1">
    <source>
        <dbReference type="SAM" id="SignalP"/>
    </source>
</evidence>
<reference evidence="2" key="1">
    <citation type="submission" date="2022-11" db="EMBL/GenBank/DDBJ databases">
        <authorList>
            <person name="Graham C."/>
            <person name="Newman J.D."/>
        </authorList>
    </citation>
    <scope>NUCLEOTIDE SEQUENCE</scope>
    <source>
        <strain evidence="2">DSM 19486</strain>
    </source>
</reference>
<evidence type="ECO:0000313" key="2">
    <source>
        <dbReference type="EMBL" id="MCX3264604.1"/>
    </source>
</evidence>
<proteinExistence type="predicted"/>
<keyword evidence="1" id="KW-0732">Signal</keyword>
<keyword evidence="3" id="KW-1185">Reference proteome</keyword>
<dbReference type="InterPro" id="IPR032710">
    <property type="entry name" value="NTF2-like_dom_sf"/>
</dbReference>
<dbReference type="InterPro" id="IPR039437">
    <property type="entry name" value="FrzH/put_lumazine-bd"/>
</dbReference>
<dbReference type="EMBL" id="JAPJUH010000002">
    <property type="protein sequence ID" value="MCX3264604.1"/>
    <property type="molecule type" value="Genomic_DNA"/>
</dbReference>